<dbReference type="GO" id="GO:0004364">
    <property type="term" value="F:glutathione transferase activity"/>
    <property type="evidence" value="ECO:0007669"/>
    <property type="project" value="UniProtKB-EC"/>
</dbReference>
<dbReference type="RefSeq" id="XP_056479547.1">
    <property type="nucleotide sequence ID" value="XM_056614506.1"/>
</dbReference>
<dbReference type="SFLD" id="SFLDG01151">
    <property type="entry name" value="Main.2:_Nu-like"/>
    <property type="match status" value="1"/>
</dbReference>
<keyword evidence="3" id="KW-0808">Transferase</keyword>
<dbReference type="InterPro" id="IPR010987">
    <property type="entry name" value="Glutathione-S-Trfase_C-like"/>
</dbReference>
<sequence length="222" mass="25637">MQPITLYFHGSSPNPWKVAMILEELNLPYIKKDVSFTEIKKEPYVLINPNGRLPAIQDPNTDLTLWESGAIIEYLVETYDTNHKISFERGSEAYFHVKQFLHFQVSGQGPYFGQALWFLYQHPEKVVSAQERYINQVKRVTEVLDSVLEGKEYLVSERFSYVDAAFVPWYEPVPSVSGNAIDLEELFPNVRSWLERVRRRPAIAKILGERDKALAAEAAEKK</sequence>
<reference evidence="9" key="1">
    <citation type="submission" date="2022-11" db="EMBL/GenBank/DDBJ databases">
        <authorList>
            <person name="Petersen C."/>
        </authorList>
    </citation>
    <scope>NUCLEOTIDE SEQUENCE</scope>
    <source>
        <strain evidence="9">IBT 30761</strain>
    </source>
</reference>
<reference evidence="9" key="2">
    <citation type="journal article" date="2023" name="IMA Fungus">
        <title>Comparative genomic study of the Penicillium genus elucidates a diverse pangenome and 15 lateral gene transfer events.</title>
        <authorList>
            <person name="Petersen C."/>
            <person name="Sorensen T."/>
            <person name="Nielsen M.R."/>
            <person name="Sondergaard T.E."/>
            <person name="Sorensen J.L."/>
            <person name="Fitzpatrick D.A."/>
            <person name="Frisvad J.C."/>
            <person name="Nielsen K.L."/>
        </authorList>
    </citation>
    <scope>NUCLEOTIDE SEQUENCE</scope>
    <source>
        <strain evidence="9">IBT 30761</strain>
    </source>
</reference>
<dbReference type="PANTHER" id="PTHR44051">
    <property type="entry name" value="GLUTATHIONE S-TRANSFERASE-RELATED"/>
    <property type="match status" value="1"/>
</dbReference>
<dbReference type="SFLD" id="SFLDS00019">
    <property type="entry name" value="Glutathione_Transferase_(cytos"/>
    <property type="match status" value="1"/>
</dbReference>
<organism evidence="9 10">
    <name type="scientific">Penicillium argentinense</name>
    <dbReference type="NCBI Taxonomy" id="1131581"/>
    <lineage>
        <taxon>Eukaryota</taxon>
        <taxon>Fungi</taxon>
        <taxon>Dikarya</taxon>
        <taxon>Ascomycota</taxon>
        <taxon>Pezizomycotina</taxon>
        <taxon>Eurotiomycetes</taxon>
        <taxon>Eurotiomycetidae</taxon>
        <taxon>Eurotiales</taxon>
        <taxon>Aspergillaceae</taxon>
        <taxon>Penicillium</taxon>
    </lineage>
</organism>
<dbReference type="GO" id="GO:0005634">
    <property type="term" value="C:nucleus"/>
    <property type="evidence" value="ECO:0007669"/>
    <property type="project" value="UniProtKB-ARBA"/>
</dbReference>
<dbReference type="Pfam" id="PF02798">
    <property type="entry name" value="GST_N"/>
    <property type="match status" value="1"/>
</dbReference>
<evidence type="ECO:0000256" key="6">
    <source>
        <dbReference type="RuleBase" id="RU003494"/>
    </source>
</evidence>
<evidence type="ECO:0000259" key="8">
    <source>
        <dbReference type="PROSITE" id="PS50405"/>
    </source>
</evidence>
<dbReference type="SFLD" id="SFLDG00358">
    <property type="entry name" value="Main_(cytGST)"/>
    <property type="match status" value="1"/>
</dbReference>
<comment type="similarity">
    <text evidence="1 6">Belongs to the GST superfamily.</text>
</comment>
<evidence type="ECO:0000256" key="1">
    <source>
        <dbReference type="ARBA" id="ARBA00007409"/>
    </source>
</evidence>
<evidence type="ECO:0000259" key="7">
    <source>
        <dbReference type="PROSITE" id="PS50404"/>
    </source>
</evidence>
<dbReference type="GeneID" id="81353485"/>
<dbReference type="OrthoDB" id="422574at2759"/>
<evidence type="ECO:0000313" key="10">
    <source>
        <dbReference type="Proteomes" id="UP001149074"/>
    </source>
</evidence>
<dbReference type="PROSITE" id="PS50404">
    <property type="entry name" value="GST_NTER"/>
    <property type="match status" value="1"/>
</dbReference>
<feature type="domain" description="GST N-terminal" evidence="7">
    <location>
        <begin position="2"/>
        <end position="83"/>
    </location>
</feature>
<dbReference type="EMBL" id="JAPQKI010000002">
    <property type="protein sequence ID" value="KAJ5111477.1"/>
    <property type="molecule type" value="Genomic_DNA"/>
</dbReference>
<dbReference type="SUPFAM" id="SSF52833">
    <property type="entry name" value="Thioredoxin-like"/>
    <property type="match status" value="1"/>
</dbReference>
<dbReference type="Pfam" id="PF00043">
    <property type="entry name" value="GST_C"/>
    <property type="match status" value="1"/>
</dbReference>
<feature type="domain" description="GST C-terminal" evidence="8">
    <location>
        <begin position="90"/>
        <end position="222"/>
    </location>
</feature>
<comment type="catalytic activity">
    <reaction evidence="4">
        <text>RX + glutathione = an S-substituted glutathione + a halide anion + H(+)</text>
        <dbReference type="Rhea" id="RHEA:16437"/>
        <dbReference type="ChEBI" id="CHEBI:15378"/>
        <dbReference type="ChEBI" id="CHEBI:16042"/>
        <dbReference type="ChEBI" id="CHEBI:17792"/>
        <dbReference type="ChEBI" id="CHEBI:57925"/>
        <dbReference type="ChEBI" id="CHEBI:90779"/>
        <dbReference type="EC" id="2.5.1.18"/>
    </reaction>
</comment>
<dbReference type="InterPro" id="IPR036249">
    <property type="entry name" value="Thioredoxin-like_sf"/>
</dbReference>
<dbReference type="EC" id="2.5.1.18" evidence="2"/>
<name>A0A9W9G3P6_9EURO</name>
<dbReference type="InterPro" id="IPR040079">
    <property type="entry name" value="Glutathione_S-Trfase"/>
</dbReference>
<dbReference type="InterPro" id="IPR036282">
    <property type="entry name" value="Glutathione-S-Trfase_C_sf"/>
</dbReference>
<dbReference type="Proteomes" id="UP001149074">
    <property type="component" value="Unassembled WGS sequence"/>
</dbReference>
<keyword evidence="10" id="KW-1185">Reference proteome</keyword>
<dbReference type="InterPro" id="IPR004046">
    <property type="entry name" value="GST_C"/>
</dbReference>
<dbReference type="Gene3D" id="1.20.1050.130">
    <property type="match status" value="1"/>
</dbReference>
<evidence type="ECO:0000256" key="2">
    <source>
        <dbReference type="ARBA" id="ARBA00012452"/>
    </source>
</evidence>
<comment type="caution">
    <text evidence="9">The sequence shown here is derived from an EMBL/GenBank/DDBJ whole genome shotgun (WGS) entry which is preliminary data.</text>
</comment>
<dbReference type="PANTHER" id="PTHR44051:SF3">
    <property type="entry name" value="TRANSCRIPTIONAL REGULATOR URE2"/>
    <property type="match status" value="1"/>
</dbReference>
<evidence type="ECO:0000256" key="3">
    <source>
        <dbReference type="ARBA" id="ARBA00022679"/>
    </source>
</evidence>
<dbReference type="InterPro" id="IPR004045">
    <property type="entry name" value="Glutathione_S-Trfase_N"/>
</dbReference>
<dbReference type="FunFam" id="1.20.1050.130:FF:000016">
    <property type="entry name" value="Glutathione S-transferase 1"/>
    <property type="match status" value="1"/>
</dbReference>
<dbReference type="PROSITE" id="PS50405">
    <property type="entry name" value="GST_CTER"/>
    <property type="match status" value="1"/>
</dbReference>
<comment type="function">
    <text evidence="5">Involved in the oxidative stress response and detoxification.</text>
</comment>
<dbReference type="CDD" id="cd03048">
    <property type="entry name" value="GST_N_Ure2p_like"/>
    <property type="match status" value="1"/>
</dbReference>
<accession>A0A9W9G3P6</accession>
<evidence type="ECO:0000256" key="4">
    <source>
        <dbReference type="ARBA" id="ARBA00047960"/>
    </source>
</evidence>
<proteinExistence type="inferred from homology"/>
<gene>
    <name evidence="9" type="ORF">N7532_002012</name>
</gene>
<evidence type="ECO:0000256" key="5">
    <source>
        <dbReference type="ARBA" id="ARBA00060024"/>
    </source>
</evidence>
<evidence type="ECO:0000313" key="9">
    <source>
        <dbReference type="EMBL" id="KAJ5111477.1"/>
    </source>
</evidence>
<dbReference type="AlphaFoldDB" id="A0A9W9G3P6"/>
<protein>
    <recommendedName>
        <fullName evidence="2">glutathione transferase</fullName>
        <ecNumber evidence="2">2.5.1.18</ecNumber>
    </recommendedName>
</protein>
<dbReference type="SUPFAM" id="SSF47616">
    <property type="entry name" value="GST C-terminal domain-like"/>
    <property type="match status" value="1"/>
</dbReference>
<dbReference type="GO" id="GO:0005737">
    <property type="term" value="C:cytoplasm"/>
    <property type="evidence" value="ECO:0007669"/>
    <property type="project" value="UniProtKB-ARBA"/>
</dbReference>